<dbReference type="AlphaFoldDB" id="A0A918TK16"/>
<dbReference type="Pfam" id="PF03796">
    <property type="entry name" value="DnaB_C"/>
    <property type="match status" value="1"/>
</dbReference>
<comment type="caution">
    <text evidence="3">The sequence shown here is derived from an EMBL/GenBank/DDBJ whole genome shotgun (WGS) entry which is preliminary data.</text>
</comment>
<accession>A0A918TK16</accession>
<dbReference type="PANTHER" id="PTHR30153">
    <property type="entry name" value="REPLICATIVE DNA HELICASE DNAB"/>
    <property type="match status" value="1"/>
</dbReference>
<name>A0A918TK16_STRCJ</name>
<dbReference type="GO" id="GO:0006260">
    <property type="term" value="P:DNA replication"/>
    <property type="evidence" value="ECO:0007669"/>
    <property type="project" value="InterPro"/>
</dbReference>
<protein>
    <recommendedName>
        <fullName evidence="2">SF4 helicase domain-containing protein</fullName>
    </recommendedName>
</protein>
<dbReference type="GO" id="GO:0005524">
    <property type="term" value="F:ATP binding"/>
    <property type="evidence" value="ECO:0007669"/>
    <property type="project" value="InterPro"/>
</dbReference>
<dbReference type="Gene3D" id="3.40.50.300">
    <property type="entry name" value="P-loop containing nucleotide triphosphate hydrolases"/>
    <property type="match status" value="1"/>
</dbReference>
<feature type="region of interest" description="Disordered" evidence="1">
    <location>
        <begin position="70"/>
        <end position="90"/>
    </location>
</feature>
<dbReference type="InterPro" id="IPR007694">
    <property type="entry name" value="DNA_helicase_DnaB-like_C"/>
</dbReference>
<dbReference type="PANTHER" id="PTHR30153:SF2">
    <property type="entry name" value="REPLICATIVE DNA HELICASE"/>
    <property type="match status" value="1"/>
</dbReference>
<dbReference type="GO" id="GO:0003678">
    <property type="term" value="F:DNA helicase activity"/>
    <property type="evidence" value="ECO:0007669"/>
    <property type="project" value="InterPro"/>
</dbReference>
<sequence length="90" mass="10212">MEMSGNELMTRLAAAEAGVNLDRLIRRKLTEADWGRIAKVADQLATAKNSVLDDSANLTLSKIRARMRWMTSRGKHPRHRRRRLPPAHAP</sequence>
<dbReference type="EMBL" id="BMVB01000005">
    <property type="protein sequence ID" value="GHC45437.1"/>
    <property type="molecule type" value="Genomic_DNA"/>
</dbReference>
<dbReference type="Proteomes" id="UP000646244">
    <property type="component" value="Unassembled WGS sequence"/>
</dbReference>
<evidence type="ECO:0000313" key="3">
    <source>
        <dbReference type="EMBL" id="GHC45437.1"/>
    </source>
</evidence>
<organism evidence="3 4">
    <name type="scientific">Streptomyces cinnamoneus</name>
    <name type="common">Streptoverticillium cinnamoneum</name>
    <dbReference type="NCBI Taxonomy" id="53446"/>
    <lineage>
        <taxon>Bacteria</taxon>
        <taxon>Bacillati</taxon>
        <taxon>Actinomycetota</taxon>
        <taxon>Actinomycetes</taxon>
        <taxon>Kitasatosporales</taxon>
        <taxon>Streptomycetaceae</taxon>
        <taxon>Streptomyces</taxon>
        <taxon>Streptomyces cinnamoneus group</taxon>
    </lineage>
</organism>
<evidence type="ECO:0000259" key="2">
    <source>
        <dbReference type="Pfam" id="PF03796"/>
    </source>
</evidence>
<dbReference type="InterPro" id="IPR027417">
    <property type="entry name" value="P-loop_NTPase"/>
</dbReference>
<feature type="domain" description="SF4 helicase" evidence="2">
    <location>
        <begin position="1"/>
        <end position="73"/>
    </location>
</feature>
<evidence type="ECO:0000313" key="4">
    <source>
        <dbReference type="Proteomes" id="UP000646244"/>
    </source>
</evidence>
<gene>
    <name evidence="3" type="ORF">GCM10010507_20890</name>
</gene>
<reference evidence="3" key="1">
    <citation type="journal article" date="2014" name="Int. J. Syst. Evol. Microbiol.">
        <title>Complete genome sequence of Corynebacterium casei LMG S-19264T (=DSM 44701T), isolated from a smear-ripened cheese.</title>
        <authorList>
            <consortium name="US DOE Joint Genome Institute (JGI-PGF)"/>
            <person name="Walter F."/>
            <person name="Albersmeier A."/>
            <person name="Kalinowski J."/>
            <person name="Ruckert C."/>
        </authorList>
    </citation>
    <scope>NUCLEOTIDE SEQUENCE</scope>
    <source>
        <strain evidence="3">JCM 4633</strain>
    </source>
</reference>
<reference evidence="3" key="2">
    <citation type="submission" date="2020-09" db="EMBL/GenBank/DDBJ databases">
        <authorList>
            <person name="Sun Q."/>
            <person name="Ohkuma M."/>
        </authorList>
    </citation>
    <scope>NUCLEOTIDE SEQUENCE</scope>
    <source>
        <strain evidence="3">JCM 4633</strain>
    </source>
</reference>
<evidence type="ECO:0000256" key="1">
    <source>
        <dbReference type="SAM" id="MobiDB-lite"/>
    </source>
</evidence>
<proteinExistence type="predicted"/>
<dbReference type="GO" id="GO:0005829">
    <property type="term" value="C:cytosol"/>
    <property type="evidence" value="ECO:0007669"/>
    <property type="project" value="TreeGrafter"/>
</dbReference>